<proteinExistence type="predicted"/>
<gene>
    <name evidence="1" type="ORF">DSW25_05880</name>
</gene>
<dbReference type="RefSeq" id="WP_052033072.1">
    <property type="nucleotide sequence ID" value="NZ_JASF01000005.1"/>
</dbReference>
<reference evidence="1 2" key="1">
    <citation type="submission" date="2014-01" db="EMBL/GenBank/DDBJ databases">
        <title>Sulfitobacter donghicola JCM 14565 Genome Sequencing.</title>
        <authorList>
            <person name="Lai Q."/>
            <person name="Hong Z."/>
        </authorList>
    </citation>
    <scope>NUCLEOTIDE SEQUENCE [LARGE SCALE GENOMIC DNA]</scope>
    <source>
        <strain evidence="1 2">JCM 14565</strain>
    </source>
</reference>
<dbReference type="STRING" id="1300350.Z948_853"/>
<name>A0A073IJH9_9RHOB</name>
<evidence type="ECO:0000313" key="2">
    <source>
        <dbReference type="Proteomes" id="UP000027734"/>
    </source>
</evidence>
<dbReference type="eggNOG" id="ENOG502ZATH">
    <property type="taxonomic scope" value="Bacteria"/>
</dbReference>
<protein>
    <submittedName>
        <fullName evidence="1">Uncharacterized protein</fullName>
    </submittedName>
</protein>
<organism evidence="1 2">
    <name type="scientific">Sulfitobacter donghicola DSW-25 = KCTC 12864 = JCM 14565</name>
    <dbReference type="NCBI Taxonomy" id="1300350"/>
    <lineage>
        <taxon>Bacteria</taxon>
        <taxon>Pseudomonadati</taxon>
        <taxon>Pseudomonadota</taxon>
        <taxon>Alphaproteobacteria</taxon>
        <taxon>Rhodobacterales</taxon>
        <taxon>Roseobacteraceae</taxon>
        <taxon>Sulfitobacter</taxon>
    </lineage>
</organism>
<dbReference type="Proteomes" id="UP000027734">
    <property type="component" value="Unassembled WGS sequence"/>
</dbReference>
<comment type="caution">
    <text evidence="1">The sequence shown here is derived from an EMBL/GenBank/DDBJ whole genome shotgun (WGS) entry which is preliminary data.</text>
</comment>
<accession>A0A073IJH9</accession>
<keyword evidence="2" id="KW-1185">Reference proteome</keyword>
<dbReference type="EMBL" id="JAMC01000002">
    <property type="protein sequence ID" value="KEJ89750.1"/>
    <property type="molecule type" value="Genomic_DNA"/>
</dbReference>
<sequence>MTEAAQMDSVWSKAGFSPAFALQVFGMRRSGNHAIIDWLMRNAPDAATGGVFYNNCRFAKPPLRAFGSLDVYGADHAVQPHGKDETPAQRIATAGASPMVVVSYEDRMPQPVGAPQKASEGFETSDFSRQVVIYRSFLNWSASMLAKLKRNDGYGATDRMRIMAMSLNGYINGLDRIAEAKDVLPICYDDWMTSQDYRADILTQLGLPHRDLSRGTVKRYGGGSSFQSKGTAAQDLATTDRDAIMADDPEYKILLWTAAHDLQFMQRLIPHFEQDAERLATLAETSKLHMTLPPREASL</sequence>
<evidence type="ECO:0000313" key="1">
    <source>
        <dbReference type="EMBL" id="KEJ89750.1"/>
    </source>
</evidence>
<dbReference type="AlphaFoldDB" id="A0A073IJH9"/>